<dbReference type="Proteomes" id="UP001362999">
    <property type="component" value="Unassembled WGS sequence"/>
</dbReference>
<proteinExistence type="predicted"/>
<name>A0AAW0BJT9_9AGAR</name>
<organism evidence="1 2">
    <name type="scientific">Favolaschia claudopus</name>
    <dbReference type="NCBI Taxonomy" id="2862362"/>
    <lineage>
        <taxon>Eukaryota</taxon>
        <taxon>Fungi</taxon>
        <taxon>Dikarya</taxon>
        <taxon>Basidiomycota</taxon>
        <taxon>Agaricomycotina</taxon>
        <taxon>Agaricomycetes</taxon>
        <taxon>Agaricomycetidae</taxon>
        <taxon>Agaricales</taxon>
        <taxon>Marasmiineae</taxon>
        <taxon>Mycenaceae</taxon>
        <taxon>Favolaschia</taxon>
    </lineage>
</organism>
<dbReference type="EMBL" id="JAWWNJ010000031">
    <property type="protein sequence ID" value="KAK7026634.1"/>
    <property type="molecule type" value="Genomic_DNA"/>
</dbReference>
<dbReference type="AlphaFoldDB" id="A0AAW0BJT9"/>
<protein>
    <submittedName>
        <fullName evidence="1">Uncharacterized protein</fullName>
    </submittedName>
</protein>
<keyword evidence="2" id="KW-1185">Reference proteome</keyword>
<comment type="caution">
    <text evidence="1">The sequence shown here is derived from an EMBL/GenBank/DDBJ whole genome shotgun (WGS) entry which is preliminary data.</text>
</comment>
<reference evidence="1 2" key="1">
    <citation type="journal article" date="2024" name="J Genomics">
        <title>Draft genome sequencing and assembly of Favolaschia claudopus CIRM-BRFM 2984 isolated from oak limbs.</title>
        <authorList>
            <person name="Navarro D."/>
            <person name="Drula E."/>
            <person name="Chaduli D."/>
            <person name="Cazenave R."/>
            <person name="Ahrendt S."/>
            <person name="Wang J."/>
            <person name="Lipzen A."/>
            <person name="Daum C."/>
            <person name="Barry K."/>
            <person name="Grigoriev I.V."/>
            <person name="Favel A."/>
            <person name="Rosso M.N."/>
            <person name="Martin F."/>
        </authorList>
    </citation>
    <scope>NUCLEOTIDE SEQUENCE [LARGE SCALE GENOMIC DNA]</scope>
    <source>
        <strain evidence="1 2">CIRM-BRFM 2984</strain>
    </source>
</reference>
<evidence type="ECO:0000313" key="2">
    <source>
        <dbReference type="Proteomes" id="UP001362999"/>
    </source>
</evidence>
<accession>A0AAW0BJT9</accession>
<sequence>MQISKLSLKCSVNDATQVWDPFEMQWTALTLVAPPIATNMKTFSLSVAALCVYFVLGDNAQLPIQSPSVEAVAVKKCVSDRGRRRILAAISTLADAMNAEFDGYYDQLAKVKYDACYPYHNAAAEGRIPTPLDGG</sequence>
<evidence type="ECO:0000313" key="1">
    <source>
        <dbReference type="EMBL" id="KAK7026634.1"/>
    </source>
</evidence>
<gene>
    <name evidence="1" type="ORF">R3P38DRAFT_3268381</name>
</gene>